<evidence type="ECO:0000256" key="1">
    <source>
        <dbReference type="ARBA" id="ARBA00003612"/>
    </source>
</evidence>
<dbReference type="FunFam" id="1.10.10.10:FF:000018">
    <property type="entry name" value="DNA-binding response regulator ResD"/>
    <property type="match status" value="1"/>
</dbReference>
<dbReference type="FunFam" id="3.40.50.2300:FF:000001">
    <property type="entry name" value="DNA-binding response regulator PhoB"/>
    <property type="match status" value="1"/>
</dbReference>
<evidence type="ECO:0000256" key="2">
    <source>
        <dbReference type="ARBA" id="ARBA00015955"/>
    </source>
</evidence>
<keyword evidence="14" id="KW-1185">Reference proteome</keyword>
<dbReference type="PROSITE" id="PS50110">
    <property type="entry name" value="RESPONSE_REGULATORY"/>
    <property type="match status" value="1"/>
</dbReference>
<dbReference type="Proteomes" id="UP001174909">
    <property type="component" value="Unassembled WGS sequence"/>
</dbReference>
<evidence type="ECO:0000256" key="5">
    <source>
        <dbReference type="ARBA" id="ARBA00023015"/>
    </source>
</evidence>
<dbReference type="AlphaFoldDB" id="A0AA35S906"/>
<evidence type="ECO:0000256" key="6">
    <source>
        <dbReference type="ARBA" id="ARBA00023125"/>
    </source>
</evidence>
<organism evidence="13 14">
    <name type="scientific">Geodia barretti</name>
    <name type="common">Barrett's horny sponge</name>
    <dbReference type="NCBI Taxonomy" id="519541"/>
    <lineage>
        <taxon>Eukaryota</taxon>
        <taxon>Metazoa</taxon>
        <taxon>Porifera</taxon>
        <taxon>Demospongiae</taxon>
        <taxon>Heteroscleromorpha</taxon>
        <taxon>Tetractinellida</taxon>
        <taxon>Astrophorina</taxon>
        <taxon>Geodiidae</taxon>
        <taxon>Geodia</taxon>
    </lineage>
</organism>
<evidence type="ECO:0000313" key="13">
    <source>
        <dbReference type="EMBL" id="CAI8025693.1"/>
    </source>
</evidence>
<gene>
    <name evidence="13" type="ORF">GBAR_LOCUS14819</name>
</gene>
<keyword evidence="6 10" id="KW-0238">DNA-binding</keyword>
<dbReference type="GO" id="GO:0000156">
    <property type="term" value="F:phosphorelay response regulator activity"/>
    <property type="evidence" value="ECO:0007669"/>
    <property type="project" value="TreeGrafter"/>
</dbReference>
<accession>A0AA35S906</accession>
<dbReference type="InterPro" id="IPR039420">
    <property type="entry name" value="WalR-like"/>
</dbReference>
<dbReference type="CDD" id="cd00383">
    <property type="entry name" value="trans_reg_C"/>
    <property type="match status" value="1"/>
</dbReference>
<dbReference type="SUPFAM" id="SSF52172">
    <property type="entry name" value="CheY-like"/>
    <property type="match status" value="1"/>
</dbReference>
<dbReference type="InterPro" id="IPR001867">
    <property type="entry name" value="OmpR/PhoB-type_DNA-bd"/>
</dbReference>
<evidence type="ECO:0000313" key="14">
    <source>
        <dbReference type="Proteomes" id="UP001174909"/>
    </source>
</evidence>
<dbReference type="Gene3D" id="6.10.250.690">
    <property type="match status" value="1"/>
</dbReference>
<proteinExistence type="predicted"/>
<dbReference type="InterPro" id="IPR001789">
    <property type="entry name" value="Sig_transdc_resp-reg_receiver"/>
</dbReference>
<protein>
    <recommendedName>
        <fullName evidence="2">Probable transcriptional regulator ycf27</fullName>
    </recommendedName>
    <alternativeName>
        <fullName evidence="8">OmpR-like protein</fullName>
    </alternativeName>
</protein>
<dbReference type="Gene3D" id="1.10.10.10">
    <property type="entry name" value="Winged helix-like DNA-binding domain superfamily/Winged helix DNA-binding domain"/>
    <property type="match status" value="1"/>
</dbReference>
<dbReference type="PANTHER" id="PTHR48111">
    <property type="entry name" value="REGULATOR OF RPOS"/>
    <property type="match status" value="1"/>
</dbReference>
<reference evidence="13" key="1">
    <citation type="submission" date="2023-03" db="EMBL/GenBank/DDBJ databases">
        <authorList>
            <person name="Steffen K."/>
            <person name="Cardenas P."/>
        </authorList>
    </citation>
    <scope>NUCLEOTIDE SEQUENCE</scope>
</reference>
<dbReference type="PROSITE" id="PS51755">
    <property type="entry name" value="OMPR_PHOB"/>
    <property type="match status" value="1"/>
</dbReference>
<evidence type="ECO:0000259" key="12">
    <source>
        <dbReference type="PROSITE" id="PS51755"/>
    </source>
</evidence>
<feature type="modified residue" description="4-aspartylphosphate" evidence="9">
    <location>
        <position position="53"/>
    </location>
</feature>
<dbReference type="SMART" id="SM00862">
    <property type="entry name" value="Trans_reg_C"/>
    <property type="match status" value="1"/>
</dbReference>
<feature type="DNA-binding region" description="OmpR/PhoB-type" evidence="10">
    <location>
        <begin position="132"/>
        <end position="228"/>
    </location>
</feature>
<evidence type="ECO:0000256" key="9">
    <source>
        <dbReference type="PROSITE-ProRule" id="PRU00169"/>
    </source>
</evidence>
<dbReference type="GO" id="GO:0005829">
    <property type="term" value="C:cytosol"/>
    <property type="evidence" value="ECO:0007669"/>
    <property type="project" value="TreeGrafter"/>
</dbReference>
<feature type="domain" description="Response regulatory" evidence="11">
    <location>
        <begin position="4"/>
        <end position="120"/>
    </location>
</feature>
<dbReference type="SMART" id="SM00448">
    <property type="entry name" value="REC"/>
    <property type="match status" value="1"/>
</dbReference>
<keyword evidence="4" id="KW-0902">Two-component regulatory system</keyword>
<keyword evidence="5" id="KW-0805">Transcription regulation</keyword>
<evidence type="ECO:0000256" key="10">
    <source>
        <dbReference type="PROSITE-ProRule" id="PRU01091"/>
    </source>
</evidence>
<comment type="caution">
    <text evidence="13">The sequence shown here is derived from an EMBL/GenBank/DDBJ whole genome shotgun (WGS) entry which is preliminary data.</text>
</comment>
<keyword evidence="7" id="KW-0804">Transcription</keyword>
<name>A0AA35S906_GEOBA</name>
<dbReference type="EMBL" id="CASHTH010002177">
    <property type="protein sequence ID" value="CAI8025693.1"/>
    <property type="molecule type" value="Genomic_DNA"/>
</dbReference>
<dbReference type="Pfam" id="PF00072">
    <property type="entry name" value="Response_reg"/>
    <property type="match status" value="1"/>
</dbReference>
<evidence type="ECO:0000259" key="11">
    <source>
        <dbReference type="PROSITE" id="PS50110"/>
    </source>
</evidence>
<dbReference type="GO" id="GO:0000976">
    <property type="term" value="F:transcription cis-regulatory region binding"/>
    <property type="evidence" value="ECO:0007669"/>
    <property type="project" value="TreeGrafter"/>
</dbReference>
<dbReference type="InterPro" id="IPR011006">
    <property type="entry name" value="CheY-like_superfamily"/>
</dbReference>
<dbReference type="SUPFAM" id="SSF46894">
    <property type="entry name" value="C-terminal effector domain of the bipartite response regulators"/>
    <property type="match status" value="1"/>
</dbReference>
<evidence type="ECO:0000256" key="3">
    <source>
        <dbReference type="ARBA" id="ARBA00022553"/>
    </source>
</evidence>
<dbReference type="Pfam" id="PF00486">
    <property type="entry name" value="Trans_reg_C"/>
    <property type="match status" value="1"/>
</dbReference>
<feature type="domain" description="OmpR/PhoB-type" evidence="12">
    <location>
        <begin position="132"/>
        <end position="228"/>
    </location>
</feature>
<dbReference type="GO" id="GO:0032993">
    <property type="term" value="C:protein-DNA complex"/>
    <property type="evidence" value="ECO:0007669"/>
    <property type="project" value="TreeGrafter"/>
</dbReference>
<dbReference type="InterPro" id="IPR016032">
    <property type="entry name" value="Sig_transdc_resp-reg_C-effctor"/>
</dbReference>
<dbReference type="GO" id="GO:0006355">
    <property type="term" value="P:regulation of DNA-templated transcription"/>
    <property type="evidence" value="ECO:0007669"/>
    <property type="project" value="InterPro"/>
</dbReference>
<keyword evidence="3 9" id="KW-0597">Phosphoprotein</keyword>
<comment type="function">
    <text evidence="1">Probable promoter-specific protein mediating the interaction between DNA and RNA polymerase.</text>
</comment>
<evidence type="ECO:0000256" key="8">
    <source>
        <dbReference type="ARBA" id="ARBA00032623"/>
    </source>
</evidence>
<dbReference type="InterPro" id="IPR036388">
    <property type="entry name" value="WH-like_DNA-bd_sf"/>
</dbReference>
<evidence type="ECO:0000256" key="7">
    <source>
        <dbReference type="ARBA" id="ARBA00023163"/>
    </source>
</evidence>
<dbReference type="Gene3D" id="3.40.50.2300">
    <property type="match status" value="1"/>
</dbReference>
<evidence type="ECO:0000256" key="4">
    <source>
        <dbReference type="ARBA" id="ARBA00023012"/>
    </source>
</evidence>
<sequence length="230" mass="26080">MDAKILIVEDERDIVDLLCYNLQQAGFETDYVRNGADALHRAVEKPPDLILLDLMLPEVDGLIVCRLLKNDPRTKNIPIVMVTAKVEERDRVAGLELGADDYITKPFSPREVVLRVSAVLRRIQAGKQAESTKQIETHGLTINLDKHQVLTENGSIDLTATEFKLITLFARSPGRVFTRDILMEVIWGQEYYGIDRTVDTHVSRLRRKLGEFGKHIETVHGVGYRFKEAS</sequence>
<dbReference type="PANTHER" id="PTHR48111:SF4">
    <property type="entry name" value="DNA-BINDING DUAL TRANSCRIPTIONAL REGULATOR OMPR"/>
    <property type="match status" value="1"/>
</dbReference>